<dbReference type="EC" id="2.7.6.3" evidence="3"/>
<organism evidence="14 15">
    <name type="scientific">Candidatus Methylopumilus turicensis</name>
    <dbReference type="NCBI Taxonomy" id="1581680"/>
    <lineage>
        <taxon>Bacteria</taxon>
        <taxon>Pseudomonadati</taxon>
        <taxon>Pseudomonadota</taxon>
        <taxon>Betaproteobacteria</taxon>
        <taxon>Nitrosomonadales</taxon>
        <taxon>Methylophilaceae</taxon>
        <taxon>Candidatus Methylopumilus</taxon>
    </lineage>
</organism>
<dbReference type="RefSeq" id="WP_045751506.1">
    <property type="nucleotide sequence ID" value="NZ_LN794158.1"/>
</dbReference>
<keyword evidence="8" id="KW-0067">ATP-binding</keyword>
<dbReference type="GO" id="GO:0003848">
    <property type="term" value="F:2-amino-4-hydroxy-6-hydroxymethyldihydropteridine diphosphokinase activity"/>
    <property type="evidence" value="ECO:0007669"/>
    <property type="project" value="UniProtKB-EC"/>
</dbReference>
<comment type="similarity">
    <text evidence="2">Belongs to the HPPK family.</text>
</comment>
<evidence type="ECO:0000256" key="8">
    <source>
        <dbReference type="ARBA" id="ARBA00022840"/>
    </source>
</evidence>
<evidence type="ECO:0000313" key="14">
    <source>
        <dbReference type="EMBL" id="CEN56409.1"/>
    </source>
</evidence>
<keyword evidence="7 14" id="KW-0418">Kinase</keyword>
<keyword evidence="15" id="KW-1185">Reference proteome</keyword>
<dbReference type="UniPathway" id="UPA00077">
    <property type="reaction ID" value="UER00155"/>
</dbReference>
<evidence type="ECO:0000313" key="15">
    <source>
        <dbReference type="Proteomes" id="UP000056322"/>
    </source>
</evidence>
<dbReference type="GO" id="GO:0046656">
    <property type="term" value="P:folic acid biosynthetic process"/>
    <property type="evidence" value="ECO:0007669"/>
    <property type="project" value="UniProtKB-KW"/>
</dbReference>
<evidence type="ECO:0000256" key="1">
    <source>
        <dbReference type="ARBA" id="ARBA00005051"/>
    </source>
</evidence>
<evidence type="ECO:0000256" key="12">
    <source>
        <dbReference type="ARBA" id="ARBA00033413"/>
    </source>
</evidence>
<evidence type="ECO:0000259" key="13">
    <source>
        <dbReference type="Pfam" id="PF01288"/>
    </source>
</evidence>
<dbReference type="PANTHER" id="PTHR43071:SF1">
    <property type="entry name" value="2-AMINO-4-HYDROXY-6-HYDROXYMETHYLDIHYDROPTERIDINE PYROPHOSPHOKINASE"/>
    <property type="match status" value="1"/>
</dbReference>
<dbReference type="InterPro" id="IPR035907">
    <property type="entry name" value="Hppk_sf"/>
</dbReference>
<dbReference type="AlphaFoldDB" id="A0A0B7IZ68"/>
<proteinExistence type="inferred from homology"/>
<evidence type="ECO:0000256" key="10">
    <source>
        <dbReference type="ARBA" id="ARBA00029409"/>
    </source>
</evidence>
<dbReference type="InterPro" id="IPR000550">
    <property type="entry name" value="Hppk"/>
</dbReference>
<evidence type="ECO:0000256" key="7">
    <source>
        <dbReference type="ARBA" id="ARBA00022777"/>
    </source>
</evidence>
<evidence type="ECO:0000256" key="3">
    <source>
        <dbReference type="ARBA" id="ARBA00013253"/>
    </source>
</evidence>
<dbReference type="KEGG" id="mbac:BN1209_1370"/>
<evidence type="ECO:0000256" key="11">
    <source>
        <dbReference type="ARBA" id="ARBA00029766"/>
    </source>
</evidence>
<dbReference type="GO" id="GO:0005524">
    <property type="term" value="F:ATP binding"/>
    <property type="evidence" value="ECO:0007669"/>
    <property type="project" value="UniProtKB-KW"/>
</dbReference>
<evidence type="ECO:0000256" key="9">
    <source>
        <dbReference type="ARBA" id="ARBA00022909"/>
    </source>
</evidence>
<keyword evidence="9" id="KW-0289">Folate biosynthesis</keyword>
<keyword evidence="6" id="KW-0547">Nucleotide-binding</keyword>
<dbReference type="Proteomes" id="UP000056322">
    <property type="component" value="Chromosome 1"/>
</dbReference>
<dbReference type="EMBL" id="LN794158">
    <property type="protein sequence ID" value="CEN56409.1"/>
    <property type="molecule type" value="Genomic_DNA"/>
</dbReference>
<evidence type="ECO:0000256" key="2">
    <source>
        <dbReference type="ARBA" id="ARBA00005810"/>
    </source>
</evidence>
<comment type="pathway">
    <text evidence="1">Cofactor biosynthesis; tetrahydrofolate biosynthesis; 2-amino-4-hydroxy-6-hydroxymethyl-7,8-dihydropteridine diphosphate from 7,8-dihydroneopterin triphosphate: step 4/4.</text>
</comment>
<dbReference type="SUPFAM" id="SSF55083">
    <property type="entry name" value="6-hydroxymethyl-7,8-dihydropterin pyrophosphokinase, HPPK"/>
    <property type="match status" value="1"/>
</dbReference>
<feature type="domain" description="7,8-dihydro-6-hydroxymethylpterin-pyrophosphokinase" evidence="13">
    <location>
        <begin position="6"/>
        <end position="134"/>
    </location>
</feature>
<comment type="function">
    <text evidence="10">Catalyzes the transfer of pyrophosphate from adenosine triphosphate (ATP) to 6-hydroxymethyl-7,8-dihydropterin, an enzymatic step in folate biosynthesis pathway.</text>
</comment>
<accession>A0A0B7IZ68</accession>
<dbReference type="HOGENOM" id="CLU_097916_2_3_4"/>
<protein>
    <recommendedName>
        <fullName evidence="4">2-amino-4-hydroxy-6-hydroxymethyldihydropteridine pyrophosphokinase</fullName>
        <ecNumber evidence="3">2.7.6.3</ecNumber>
    </recommendedName>
    <alternativeName>
        <fullName evidence="11">6-hydroxymethyl-7,8-dihydropterin pyrophosphokinase</fullName>
    </alternativeName>
    <alternativeName>
        <fullName evidence="12">7,8-dihydro-6-hydroxymethylpterin-pyrophosphokinase</fullName>
    </alternativeName>
</protein>
<dbReference type="NCBIfam" id="TIGR01498">
    <property type="entry name" value="folK"/>
    <property type="match status" value="1"/>
</dbReference>
<dbReference type="STRING" id="1581680.BN1209_1370"/>
<dbReference type="Gene3D" id="3.30.70.560">
    <property type="entry name" value="7,8-Dihydro-6-hydroxymethylpterin-pyrophosphokinase HPPK"/>
    <property type="match status" value="1"/>
</dbReference>
<dbReference type="OrthoDB" id="9808041at2"/>
<evidence type="ECO:0000256" key="6">
    <source>
        <dbReference type="ARBA" id="ARBA00022741"/>
    </source>
</evidence>
<dbReference type="PANTHER" id="PTHR43071">
    <property type="entry name" value="2-AMINO-4-HYDROXY-6-HYDROXYMETHYLDIHYDROPTERIDINE PYROPHOSPHOKINASE"/>
    <property type="match status" value="1"/>
</dbReference>
<reference evidence="15" key="1">
    <citation type="submission" date="2014-12" db="EMBL/GenBank/DDBJ databases">
        <authorList>
            <person name="Salcher M.M."/>
        </authorList>
    </citation>
    <scope>NUCLEOTIDE SEQUENCE [LARGE SCALE GENOMIC DNA]</scope>
    <source>
        <strain evidence="15">MMS-10A-171</strain>
    </source>
</reference>
<evidence type="ECO:0000256" key="5">
    <source>
        <dbReference type="ARBA" id="ARBA00022679"/>
    </source>
</evidence>
<dbReference type="CDD" id="cd00483">
    <property type="entry name" value="HPPK"/>
    <property type="match status" value="1"/>
</dbReference>
<gene>
    <name evidence="14" type="primary">folK</name>
    <name evidence="14" type="ORF">BN1209_1370</name>
</gene>
<evidence type="ECO:0000256" key="4">
    <source>
        <dbReference type="ARBA" id="ARBA00016218"/>
    </source>
</evidence>
<name>A0A0B7IZ68_9PROT</name>
<dbReference type="Pfam" id="PF01288">
    <property type="entry name" value="HPPK"/>
    <property type="match status" value="1"/>
</dbReference>
<dbReference type="GO" id="GO:0016301">
    <property type="term" value="F:kinase activity"/>
    <property type="evidence" value="ECO:0007669"/>
    <property type="project" value="UniProtKB-KW"/>
</dbReference>
<dbReference type="GO" id="GO:0046654">
    <property type="term" value="P:tetrahydrofolate biosynthetic process"/>
    <property type="evidence" value="ECO:0007669"/>
    <property type="project" value="UniProtKB-UniPathway"/>
</dbReference>
<keyword evidence="5 14" id="KW-0808">Transferase</keyword>
<sequence length="159" mass="17600">MKHQAFIALGSNLNNPQAQIEQALHSIANTPKIKLIKASSLYKTVPIGYDNQPDFMNAVAEIETELTPLALLHAILDIENQHGRERPFPNAPRVLDLDVLLYENFVINTPELTIPHPRMHLRGFVMLPLAEIAPKINIGNHGYADVVAAKCDNQGVSKP</sequence>